<evidence type="ECO:0000256" key="1">
    <source>
        <dbReference type="ARBA" id="ARBA00022679"/>
    </source>
</evidence>
<dbReference type="SUPFAM" id="SSF55729">
    <property type="entry name" value="Acyl-CoA N-acyltransferases (Nat)"/>
    <property type="match status" value="1"/>
</dbReference>
<dbReference type="PANTHER" id="PTHR43072:SF51">
    <property type="entry name" value="ABC SUPERFAMILY TRANSPORT PROTEIN"/>
    <property type="match status" value="1"/>
</dbReference>
<dbReference type="PROSITE" id="PS51186">
    <property type="entry name" value="GNAT"/>
    <property type="match status" value="1"/>
</dbReference>
<proteinExistence type="predicted"/>
<evidence type="ECO:0000256" key="3">
    <source>
        <dbReference type="SAM" id="MobiDB-lite"/>
    </source>
</evidence>
<dbReference type="Pfam" id="PF00583">
    <property type="entry name" value="Acetyltransf_1"/>
    <property type="match status" value="1"/>
</dbReference>
<dbReference type="Proteomes" id="UP000186235">
    <property type="component" value="Unassembled WGS sequence"/>
</dbReference>
<feature type="compositionally biased region" description="Low complexity" evidence="3">
    <location>
        <begin position="25"/>
        <end position="41"/>
    </location>
</feature>
<gene>
    <name evidence="5" type="ORF">SAMN05518682_2418</name>
</gene>
<sequence>MAGRIADGPRLTHAGDGAPGGNGSVPAAGAARPEADVADAASSEASTDLVFTEVEDADVEAVVALWRECGLTRPWNDPYRDLADARLGETSTVLVGRATRDLPTVAPDGAPEAPGVAAGELVATAMAGVDGHRGWLYYVAVDPRVQGRGAGRATVVAAEAWLAAQGARAVRLMVRATNDAVRGFYERLGYADQECVVLGRPLGAPDARDAGR</sequence>
<reference evidence="6" key="1">
    <citation type="submission" date="2017-01" db="EMBL/GenBank/DDBJ databases">
        <authorList>
            <person name="Varghese N."/>
            <person name="Submissions S."/>
        </authorList>
    </citation>
    <scope>NUCLEOTIDE SEQUENCE [LARGE SCALE GENOMIC DNA]</scope>
    <source>
        <strain evidence="6">3bp</strain>
    </source>
</reference>
<evidence type="ECO:0000313" key="6">
    <source>
        <dbReference type="Proteomes" id="UP000186235"/>
    </source>
</evidence>
<dbReference type="EMBL" id="FTMI01000004">
    <property type="protein sequence ID" value="SIQ42426.1"/>
    <property type="molecule type" value="Genomic_DNA"/>
</dbReference>
<keyword evidence="6" id="KW-1185">Reference proteome</keyword>
<evidence type="ECO:0000259" key="4">
    <source>
        <dbReference type="PROSITE" id="PS51186"/>
    </source>
</evidence>
<organism evidence="5 6">
    <name type="scientific">Cellulosimicrobium aquatile</name>
    <dbReference type="NCBI Taxonomy" id="1612203"/>
    <lineage>
        <taxon>Bacteria</taxon>
        <taxon>Bacillati</taxon>
        <taxon>Actinomycetota</taxon>
        <taxon>Actinomycetes</taxon>
        <taxon>Micrococcales</taxon>
        <taxon>Promicromonosporaceae</taxon>
        <taxon>Cellulosimicrobium</taxon>
    </lineage>
</organism>
<dbReference type="CDD" id="cd04301">
    <property type="entry name" value="NAT_SF"/>
    <property type="match status" value="1"/>
</dbReference>
<keyword evidence="2" id="KW-0012">Acyltransferase</keyword>
<name>A0A1N6SN88_9MICO</name>
<feature type="domain" description="N-acetyltransferase" evidence="4">
    <location>
        <begin position="49"/>
        <end position="211"/>
    </location>
</feature>
<dbReference type="PANTHER" id="PTHR43072">
    <property type="entry name" value="N-ACETYLTRANSFERASE"/>
    <property type="match status" value="1"/>
</dbReference>
<feature type="region of interest" description="Disordered" evidence="3">
    <location>
        <begin position="1"/>
        <end position="41"/>
    </location>
</feature>
<protein>
    <recommendedName>
        <fullName evidence="4">N-acetyltransferase domain-containing protein</fullName>
    </recommendedName>
</protein>
<dbReference type="RefSeq" id="WP_308820729.1">
    <property type="nucleotide sequence ID" value="NZ_FTMI01000004.1"/>
</dbReference>
<accession>A0A1N6SN88</accession>
<evidence type="ECO:0000313" key="5">
    <source>
        <dbReference type="EMBL" id="SIQ42426.1"/>
    </source>
</evidence>
<evidence type="ECO:0000256" key="2">
    <source>
        <dbReference type="ARBA" id="ARBA00023315"/>
    </source>
</evidence>
<dbReference type="AlphaFoldDB" id="A0A1N6SN88"/>
<dbReference type="Gene3D" id="3.40.630.30">
    <property type="match status" value="1"/>
</dbReference>
<dbReference type="InterPro" id="IPR000182">
    <property type="entry name" value="GNAT_dom"/>
</dbReference>
<dbReference type="GO" id="GO:0016747">
    <property type="term" value="F:acyltransferase activity, transferring groups other than amino-acyl groups"/>
    <property type="evidence" value="ECO:0007669"/>
    <property type="project" value="InterPro"/>
</dbReference>
<keyword evidence="1" id="KW-0808">Transferase</keyword>
<dbReference type="InterPro" id="IPR016181">
    <property type="entry name" value="Acyl_CoA_acyltransferase"/>
</dbReference>